<accession>A0A8H6MJD5</accession>
<keyword evidence="2" id="KW-1185">Reference proteome</keyword>
<evidence type="ECO:0000313" key="2">
    <source>
        <dbReference type="Proteomes" id="UP000652219"/>
    </source>
</evidence>
<dbReference type="AlphaFoldDB" id="A0A8H6MJD5"/>
<name>A0A8H6MJD5_9PEZI</name>
<comment type="caution">
    <text evidence="1">The sequence shown here is derived from an EMBL/GenBank/DDBJ whole genome shotgun (WGS) entry which is preliminary data.</text>
</comment>
<evidence type="ECO:0000313" key="1">
    <source>
        <dbReference type="EMBL" id="KAF6789328.1"/>
    </source>
</evidence>
<dbReference type="EMBL" id="WIGN01000538">
    <property type="protein sequence ID" value="KAF6789328.1"/>
    <property type="molecule type" value="Genomic_DNA"/>
</dbReference>
<gene>
    <name evidence="1" type="ORF">CSOJ01_14834</name>
</gene>
<dbReference type="Proteomes" id="UP000652219">
    <property type="component" value="Unassembled WGS sequence"/>
</dbReference>
<reference evidence="1 2" key="1">
    <citation type="journal article" date="2020" name="Phytopathology">
        <title>Genome Sequence Resources of Colletotrichum truncatum, C. plurivorum, C. musicola, and C. sojae: Four Species Pathogenic to Soybean (Glycine max).</title>
        <authorList>
            <person name="Rogerio F."/>
            <person name="Boufleur T.R."/>
            <person name="Ciampi-Guillardi M."/>
            <person name="Sukno S.A."/>
            <person name="Thon M.R."/>
            <person name="Massola Junior N.S."/>
            <person name="Baroncelli R."/>
        </authorList>
    </citation>
    <scope>NUCLEOTIDE SEQUENCE [LARGE SCALE GENOMIC DNA]</scope>
    <source>
        <strain evidence="1 2">LFN0009</strain>
    </source>
</reference>
<protein>
    <submittedName>
        <fullName evidence="1">Uncharacterized protein</fullName>
    </submittedName>
</protein>
<proteinExistence type="predicted"/>
<organism evidence="1 2">
    <name type="scientific">Colletotrichum sojae</name>
    <dbReference type="NCBI Taxonomy" id="2175907"/>
    <lineage>
        <taxon>Eukaryota</taxon>
        <taxon>Fungi</taxon>
        <taxon>Dikarya</taxon>
        <taxon>Ascomycota</taxon>
        <taxon>Pezizomycotina</taxon>
        <taxon>Sordariomycetes</taxon>
        <taxon>Hypocreomycetidae</taxon>
        <taxon>Glomerellales</taxon>
        <taxon>Glomerellaceae</taxon>
        <taxon>Colletotrichum</taxon>
        <taxon>Colletotrichum orchidearum species complex</taxon>
    </lineage>
</organism>
<sequence length="429" mass="46700">MSSRLGFQQEAIRAIPFHHVLLRRRFLTMRRAVAKLAEFLSAVDLLTCTSRRRRLSTIWRCRGLQSSKNPPMRRTPPRRTTLHYCVALGCPASPDFDPRYPITALPFPRSALAGLIPGSFGDALRLCCSNLPVAVRRANTLRRCRRTTSPSDSGRAGVYGARLSDSRVTKDPSPEIRRTPVTTFPRVGLASVQSALLHLPPWLGPRPSLALVCFSRIASPPPGLFFPMGRQHWRDGDRFFAVPPDGGCLIRASLQTFGAPSRHSTGSPDHGFVVGLRSEGFFSSFSLLILGNSAAQRVKVQILSPLRIWAFHAEASSRGGVSTQTSSSSTVFCSFTGPLSEHEAAQPPGAQANPSPWHTTPRALTSYWEIRPIQPNNSLSSCHLPHGDKGSATRLDAFKRALPIAVLLAQVSEIQSIGQPAAAIGLALV</sequence>